<dbReference type="Pfam" id="PF07729">
    <property type="entry name" value="FCD"/>
    <property type="match status" value="1"/>
</dbReference>
<dbReference type="Proteomes" id="UP000483018">
    <property type="component" value="Unassembled WGS sequence"/>
</dbReference>
<comment type="caution">
    <text evidence="5">The sequence shown here is derived from an EMBL/GenBank/DDBJ whole genome shotgun (WGS) entry which is preliminary data.</text>
</comment>
<dbReference type="Gene3D" id="1.20.120.530">
    <property type="entry name" value="GntR ligand-binding domain-like"/>
    <property type="match status" value="1"/>
</dbReference>
<evidence type="ECO:0000256" key="1">
    <source>
        <dbReference type="ARBA" id="ARBA00023015"/>
    </source>
</evidence>
<organism evidence="5 6">
    <name type="scientific">Defluviitalea raffinosedens</name>
    <dbReference type="NCBI Taxonomy" id="1450156"/>
    <lineage>
        <taxon>Bacteria</taxon>
        <taxon>Bacillati</taxon>
        <taxon>Bacillota</taxon>
        <taxon>Clostridia</taxon>
        <taxon>Lachnospirales</taxon>
        <taxon>Defluviitaleaceae</taxon>
        <taxon>Defluviitalea</taxon>
    </lineage>
</organism>
<dbReference type="InterPro" id="IPR036390">
    <property type="entry name" value="WH_DNA-bd_sf"/>
</dbReference>
<evidence type="ECO:0000256" key="2">
    <source>
        <dbReference type="ARBA" id="ARBA00023125"/>
    </source>
</evidence>
<dbReference type="GO" id="GO:0003677">
    <property type="term" value="F:DNA binding"/>
    <property type="evidence" value="ECO:0007669"/>
    <property type="project" value="UniProtKB-KW"/>
</dbReference>
<dbReference type="EMBL" id="WSLF01000005">
    <property type="protein sequence ID" value="KAE9634505.1"/>
    <property type="molecule type" value="Genomic_DNA"/>
</dbReference>
<dbReference type="GO" id="GO:0003700">
    <property type="term" value="F:DNA-binding transcription factor activity"/>
    <property type="evidence" value="ECO:0007669"/>
    <property type="project" value="InterPro"/>
</dbReference>
<evidence type="ECO:0000256" key="3">
    <source>
        <dbReference type="ARBA" id="ARBA00023163"/>
    </source>
</evidence>
<keyword evidence="1" id="KW-0805">Transcription regulation</keyword>
<keyword evidence="6" id="KW-1185">Reference proteome</keyword>
<dbReference type="RefSeq" id="WP_158740234.1">
    <property type="nucleotide sequence ID" value="NZ_WSLF01000005.1"/>
</dbReference>
<dbReference type="SUPFAM" id="SSF46785">
    <property type="entry name" value="Winged helix' DNA-binding domain"/>
    <property type="match status" value="1"/>
</dbReference>
<dbReference type="InterPro" id="IPR008920">
    <property type="entry name" value="TF_FadR/GntR_C"/>
</dbReference>
<reference evidence="5 6" key="1">
    <citation type="submission" date="2019-12" db="EMBL/GenBank/DDBJ databases">
        <title>Defluviitalea raffinosedens, isolated from a biogas fermenter, genome sequencing and characterization.</title>
        <authorList>
            <person name="Rettenmaier R."/>
            <person name="Schneider M."/>
            <person name="Neuhaus K."/>
            <person name="Liebl W."/>
            <person name="Zverlov V."/>
        </authorList>
    </citation>
    <scope>NUCLEOTIDE SEQUENCE [LARGE SCALE GENOMIC DNA]</scope>
    <source>
        <strain evidence="5 6">249c-K6</strain>
    </source>
</reference>
<dbReference type="PROSITE" id="PS50949">
    <property type="entry name" value="HTH_GNTR"/>
    <property type="match status" value="1"/>
</dbReference>
<dbReference type="PANTHER" id="PTHR43537">
    <property type="entry name" value="TRANSCRIPTIONAL REGULATOR, GNTR FAMILY"/>
    <property type="match status" value="1"/>
</dbReference>
<sequence length="240" mass="28533">MSLKYRDHENTVQGAVYLTLRNNIMNLQLKPGTVMSTQEIATKLNVSRTPVREAFIRLQREGLVEIFPQKETVVSKINLDRVRQERFIRENLEMAVMNLAIQNYMPEDIVKLRKNIQAQKDLCQSKDYIGFLNMDTQFHKTFYEISKQQLAWETIKNVNGHYNRIRLMTTWSEEIIINSIKQHENIVNALEKKDIELLQKEVKYHLEKLIIEKNDIIKQYPEYFELNADEQLYDLSIIKI</sequence>
<accession>A0A7C8LQ59</accession>
<dbReference type="SMART" id="SM00345">
    <property type="entry name" value="HTH_GNTR"/>
    <property type="match status" value="1"/>
</dbReference>
<evidence type="ECO:0000313" key="5">
    <source>
        <dbReference type="EMBL" id="KAE9634505.1"/>
    </source>
</evidence>
<name>A0A7C8LQ59_9FIRM</name>
<evidence type="ECO:0000313" key="6">
    <source>
        <dbReference type="Proteomes" id="UP000483018"/>
    </source>
</evidence>
<dbReference type="InterPro" id="IPR011711">
    <property type="entry name" value="GntR_C"/>
</dbReference>
<dbReference type="InterPro" id="IPR000524">
    <property type="entry name" value="Tscrpt_reg_HTH_GntR"/>
</dbReference>
<proteinExistence type="predicted"/>
<dbReference type="AlphaFoldDB" id="A0A7C8LQ59"/>
<dbReference type="InterPro" id="IPR036388">
    <property type="entry name" value="WH-like_DNA-bd_sf"/>
</dbReference>
<dbReference type="SUPFAM" id="SSF48008">
    <property type="entry name" value="GntR ligand-binding domain-like"/>
    <property type="match status" value="1"/>
</dbReference>
<dbReference type="Gene3D" id="1.10.10.10">
    <property type="entry name" value="Winged helix-like DNA-binding domain superfamily/Winged helix DNA-binding domain"/>
    <property type="match status" value="1"/>
</dbReference>
<gene>
    <name evidence="5" type="ORF">GND95_07490</name>
</gene>
<dbReference type="OrthoDB" id="368823at2"/>
<dbReference type="CDD" id="cd07377">
    <property type="entry name" value="WHTH_GntR"/>
    <property type="match status" value="1"/>
</dbReference>
<dbReference type="PRINTS" id="PR00035">
    <property type="entry name" value="HTHGNTR"/>
</dbReference>
<dbReference type="Pfam" id="PF00392">
    <property type="entry name" value="GntR"/>
    <property type="match status" value="1"/>
</dbReference>
<dbReference type="PANTHER" id="PTHR43537:SF5">
    <property type="entry name" value="UXU OPERON TRANSCRIPTIONAL REGULATOR"/>
    <property type="match status" value="1"/>
</dbReference>
<evidence type="ECO:0000259" key="4">
    <source>
        <dbReference type="PROSITE" id="PS50949"/>
    </source>
</evidence>
<keyword evidence="3" id="KW-0804">Transcription</keyword>
<protein>
    <submittedName>
        <fullName evidence="5">FCD domain-containing protein</fullName>
    </submittedName>
</protein>
<dbReference type="SMART" id="SM00895">
    <property type="entry name" value="FCD"/>
    <property type="match status" value="1"/>
</dbReference>
<keyword evidence="2" id="KW-0238">DNA-binding</keyword>
<feature type="domain" description="HTH gntR-type" evidence="4">
    <location>
        <begin position="10"/>
        <end position="77"/>
    </location>
</feature>